<reference evidence="2 3" key="1">
    <citation type="journal article" date="2015" name="Nature">
        <title>rRNA introns, odd ribosomes, and small enigmatic genomes across a large radiation of phyla.</title>
        <authorList>
            <person name="Brown C.T."/>
            <person name="Hug L.A."/>
            <person name="Thomas B.C."/>
            <person name="Sharon I."/>
            <person name="Castelle C.J."/>
            <person name="Singh A."/>
            <person name="Wilkins M.J."/>
            <person name="Williams K.H."/>
            <person name="Banfield J.F."/>
        </authorList>
    </citation>
    <scope>NUCLEOTIDE SEQUENCE [LARGE SCALE GENOMIC DNA]</scope>
</reference>
<proteinExistence type="predicted"/>
<dbReference type="PANTHER" id="PTHR42887:SF2">
    <property type="entry name" value="OS12G0638800 PROTEIN"/>
    <property type="match status" value="1"/>
</dbReference>
<dbReference type="NCBIfam" id="TIGR00275">
    <property type="entry name" value="aminoacetone oxidase family FAD-binding enzyme"/>
    <property type="match status" value="1"/>
</dbReference>
<dbReference type="InterPro" id="IPR057661">
    <property type="entry name" value="RsdA/BaiN/AoA(So)_Rossmann"/>
</dbReference>
<organism evidence="2 3">
    <name type="scientific">Candidatus Giovannonibacteria bacterium GW2011_GWA1_44_25</name>
    <dbReference type="NCBI Taxonomy" id="1618645"/>
    <lineage>
        <taxon>Bacteria</taxon>
        <taxon>Candidatus Giovannoniibacteriota</taxon>
    </lineage>
</organism>
<comment type="caution">
    <text evidence="2">The sequence shown here is derived from an EMBL/GenBank/DDBJ whole genome shotgun (WGS) entry which is preliminary data.</text>
</comment>
<dbReference type="SUPFAM" id="SSF51905">
    <property type="entry name" value="FAD/NAD(P)-binding domain"/>
    <property type="match status" value="1"/>
</dbReference>
<dbReference type="PATRIC" id="fig|1618645.3.peg.1145"/>
<name>A0A0G1IGN8_9BACT</name>
<dbReference type="Proteomes" id="UP000034087">
    <property type="component" value="Unassembled WGS sequence"/>
</dbReference>
<accession>A0A0G1IGN8</accession>
<evidence type="ECO:0000313" key="3">
    <source>
        <dbReference type="Proteomes" id="UP000034087"/>
    </source>
</evidence>
<evidence type="ECO:0000313" key="2">
    <source>
        <dbReference type="EMBL" id="KKT58330.1"/>
    </source>
</evidence>
<evidence type="ECO:0000259" key="1">
    <source>
        <dbReference type="Pfam" id="PF03486"/>
    </source>
</evidence>
<dbReference type="Pfam" id="PF03486">
    <property type="entry name" value="HI0933_like"/>
    <property type="match status" value="1"/>
</dbReference>
<dbReference type="InterPro" id="IPR004792">
    <property type="entry name" value="BaiN-like"/>
</dbReference>
<sequence length="185" mass="19904">MVIGGGPAGMMAAGRASERGKSVLLLEKNKTLGKKLDATGGGRCNITNAEYDVHEFLKHYSTAKNYLYSPFSRFGVKNTFEFFESHGLPLVIEARKRAFPNTQKATDVSRVMKQYIADNRVTIKMGAAVGRITALGGKITSVSCGSAQYTADNFIIATGGYSRPETGSTGDGFKWLKNLGHTVAP</sequence>
<dbReference type="Gene3D" id="3.50.50.60">
    <property type="entry name" value="FAD/NAD(P)-binding domain"/>
    <property type="match status" value="1"/>
</dbReference>
<dbReference type="PANTHER" id="PTHR42887">
    <property type="entry name" value="OS12G0638800 PROTEIN"/>
    <property type="match status" value="1"/>
</dbReference>
<feature type="domain" description="RsdA/BaiN/AoA(So)-like Rossmann fold-like" evidence="1">
    <location>
        <begin position="1"/>
        <end position="185"/>
    </location>
</feature>
<protein>
    <submittedName>
        <fullName evidence="2">Flavoprotein, HI0933 family</fullName>
    </submittedName>
</protein>
<dbReference type="EMBL" id="LCIR01000035">
    <property type="protein sequence ID" value="KKT58330.1"/>
    <property type="molecule type" value="Genomic_DNA"/>
</dbReference>
<gene>
    <name evidence="2" type="ORF">UW53_C0035G0012</name>
</gene>
<dbReference type="InterPro" id="IPR036188">
    <property type="entry name" value="FAD/NAD-bd_sf"/>
</dbReference>
<dbReference type="AlphaFoldDB" id="A0A0G1IGN8"/>
<feature type="non-terminal residue" evidence="2">
    <location>
        <position position="185"/>
    </location>
</feature>